<feature type="transmembrane region" description="Helical" evidence="1">
    <location>
        <begin position="74"/>
        <end position="92"/>
    </location>
</feature>
<evidence type="ECO:0000313" key="3">
    <source>
        <dbReference type="Proteomes" id="UP000245370"/>
    </source>
</evidence>
<keyword evidence="3" id="KW-1185">Reference proteome</keyword>
<keyword evidence="1" id="KW-1133">Transmembrane helix</keyword>
<keyword evidence="1" id="KW-0812">Transmembrane</keyword>
<gene>
    <name evidence="2" type="ORF">DIT68_13040</name>
</gene>
<protein>
    <submittedName>
        <fullName evidence="2">Uncharacterized protein</fullName>
    </submittedName>
</protein>
<evidence type="ECO:0000256" key="1">
    <source>
        <dbReference type="SAM" id="Phobius"/>
    </source>
</evidence>
<name>A0A2U2XA29_9FLAO</name>
<dbReference type="AlphaFoldDB" id="A0A2U2XA29"/>
<organism evidence="2 3">
    <name type="scientific">Brumimicrobium oceani</name>
    <dbReference type="NCBI Taxonomy" id="2100725"/>
    <lineage>
        <taxon>Bacteria</taxon>
        <taxon>Pseudomonadati</taxon>
        <taxon>Bacteroidota</taxon>
        <taxon>Flavobacteriia</taxon>
        <taxon>Flavobacteriales</taxon>
        <taxon>Crocinitomicaceae</taxon>
        <taxon>Brumimicrobium</taxon>
    </lineage>
</organism>
<dbReference type="Proteomes" id="UP000245370">
    <property type="component" value="Unassembled WGS sequence"/>
</dbReference>
<proteinExistence type="predicted"/>
<feature type="transmembrane region" description="Helical" evidence="1">
    <location>
        <begin position="104"/>
        <end position="126"/>
    </location>
</feature>
<feature type="transmembrane region" description="Helical" evidence="1">
    <location>
        <begin position="7"/>
        <end position="31"/>
    </location>
</feature>
<reference evidence="2 3" key="2">
    <citation type="submission" date="2018-05" db="EMBL/GenBank/DDBJ databases">
        <authorList>
            <person name="Lanie J.A."/>
            <person name="Ng W.-L."/>
            <person name="Kazmierczak K.M."/>
            <person name="Andrzejewski T.M."/>
            <person name="Davidsen T.M."/>
            <person name="Wayne K.J."/>
            <person name="Tettelin H."/>
            <person name="Glass J.I."/>
            <person name="Rusch D."/>
            <person name="Podicherti R."/>
            <person name="Tsui H.-C.T."/>
            <person name="Winkler M.E."/>
        </authorList>
    </citation>
    <scope>NUCLEOTIDE SEQUENCE [LARGE SCALE GENOMIC DNA]</scope>
    <source>
        <strain evidence="2 3">C305</strain>
    </source>
</reference>
<sequence length="132" mass="15709">MIKKTAISIVLQLISIPLLYFLLYWIASYFHEPYYRDGGSVDFYYLTLIYLTWFILITLPILNLIQSYWIKNRNLNILMHIGWFVFIVWYTQGDLSYRPYDYGLILFCVGSTILTRLIFNTALLSFSAKTFN</sequence>
<dbReference type="RefSeq" id="WP_109360257.1">
    <property type="nucleotide sequence ID" value="NZ_QFRJ01000012.1"/>
</dbReference>
<reference evidence="2 3" key="1">
    <citation type="submission" date="2018-05" db="EMBL/GenBank/DDBJ databases">
        <title>Brumimicrobium oceani sp. nov., isolated from coastal sediment.</title>
        <authorList>
            <person name="Kou Y."/>
        </authorList>
    </citation>
    <scope>NUCLEOTIDE SEQUENCE [LARGE SCALE GENOMIC DNA]</scope>
    <source>
        <strain evidence="2 3">C305</strain>
    </source>
</reference>
<feature type="transmembrane region" description="Helical" evidence="1">
    <location>
        <begin position="43"/>
        <end position="62"/>
    </location>
</feature>
<accession>A0A2U2XA29</accession>
<comment type="caution">
    <text evidence="2">The sequence shown here is derived from an EMBL/GenBank/DDBJ whole genome shotgun (WGS) entry which is preliminary data.</text>
</comment>
<evidence type="ECO:0000313" key="2">
    <source>
        <dbReference type="EMBL" id="PWH84645.1"/>
    </source>
</evidence>
<dbReference type="EMBL" id="QFRJ01000012">
    <property type="protein sequence ID" value="PWH84645.1"/>
    <property type="molecule type" value="Genomic_DNA"/>
</dbReference>
<keyword evidence="1" id="KW-0472">Membrane</keyword>